<protein>
    <submittedName>
        <fullName evidence="1">Uncharacterized protein</fullName>
    </submittedName>
</protein>
<reference evidence="1 2" key="1">
    <citation type="journal article" date="2019" name="Genome Biol. Evol.">
        <title>Insights into the evolution of the New World diploid cottons (Gossypium, subgenus Houzingenia) based on genome sequencing.</title>
        <authorList>
            <person name="Grover C.E."/>
            <person name="Arick M.A. 2nd"/>
            <person name="Thrash A."/>
            <person name="Conover J.L."/>
            <person name="Sanders W.S."/>
            <person name="Peterson D.G."/>
            <person name="Frelichowski J.E."/>
            <person name="Scheffler J.A."/>
            <person name="Scheffler B.E."/>
            <person name="Wendel J.F."/>
        </authorList>
    </citation>
    <scope>NUCLEOTIDE SEQUENCE [LARGE SCALE GENOMIC DNA]</scope>
    <source>
        <strain evidence="1">8</strain>
        <tissue evidence="1">Leaf</tissue>
    </source>
</reference>
<name>A0A7J9ECR0_9ROSI</name>
<keyword evidence="2" id="KW-1185">Reference proteome</keyword>
<accession>A0A7J9ECR0</accession>
<dbReference type="AlphaFoldDB" id="A0A7J9ECR0"/>
<dbReference type="Proteomes" id="UP000593568">
    <property type="component" value="Unassembled WGS sequence"/>
</dbReference>
<organism evidence="1 2">
    <name type="scientific">Gossypium trilobum</name>
    <dbReference type="NCBI Taxonomy" id="34281"/>
    <lineage>
        <taxon>Eukaryota</taxon>
        <taxon>Viridiplantae</taxon>
        <taxon>Streptophyta</taxon>
        <taxon>Embryophyta</taxon>
        <taxon>Tracheophyta</taxon>
        <taxon>Spermatophyta</taxon>
        <taxon>Magnoliopsida</taxon>
        <taxon>eudicotyledons</taxon>
        <taxon>Gunneridae</taxon>
        <taxon>Pentapetalae</taxon>
        <taxon>rosids</taxon>
        <taxon>malvids</taxon>
        <taxon>Malvales</taxon>
        <taxon>Malvaceae</taxon>
        <taxon>Malvoideae</taxon>
        <taxon>Gossypium</taxon>
    </lineage>
</organism>
<sequence length="223" mass="25882">MSLVICHSLTRFSYVFGDTIFQFSFAVTVRFSNWINASMEDEMANLNLTDKEEEAFQEEELETEEDFRFCLVRSCLTDSVVHFLYLRNTVADLWHPIGGIASIDLVEKRYLFKSFYKVDLNKIHDLPPGLMSETMAGRFGTFLGDFLIYDTKVPPLGVKRYMRLKPVFFICGRLGHGESFYPVRVKVDLTQIVFGWDITLRAPIKRGPMGVSRWLRESDEMRS</sequence>
<gene>
    <name evidence="1" type="ORF">Gotri_019175</name>
</gene>
<comment type="caution">
    <text evidence="1">The sequence shown here is derived from an EMBL/GenBank/DDBJ whole genome shotgun (WGS) entry which is preliminary data.</text>
</comment>
<evidence type="ECO:0000313" key="1">
    <source>
        <dbReference type="EMBL" id="MBA0770554.1"/>
    </source>
</evidence>
<evidence type="ECO:0000313" key="2">
    <source>
        <dbReference type="Proteomes" id="UP000593568"/>
    </source>
</evidence>
<proteinExistence type="predicted"/>
<dbReference type="EMBL" id="JABEZW010000007">
    <property type="protein sequence ID" value="MBA0770554.1"/>
    <property type="molecule type" value="Genomic_DNA"/>
</dbReference>